<dbReference type="OrthoDB" id="275395at2"/>
<evidence type="ECO:0000313" key="2">
    <source>
        <dbReference type="Proteomes" id="UP000324974"/>
    </source>
</evidence>
<keyword evidence="2" id="KW-1185">Reference proteome</keyword>
<dbReference type="AlphaFoldDB" id="A0A5C1AG51"/>
<dbReference type="Proteomes" id="UP000324974">
    <property type="component" value="Chromosome"/>
</dbReference>
<accession>A0A5C1AG51</accession>
<name>A0A5C1AG51_9BACT</name>
<evidence type="ECO:0000313" key="1">
    <source>
        <dbReference type="EMBL" id="QEL18191.1"/>
    </source>
</evidence>
<dbReference type="EMBL" id="CP042425">
    <property type="protein sequence ID" value="QEL18191.1"/>
    <property type="molecule type" value="Genomic_DNA"/>
</dbReference>
<dbReference type="KEGG" id="lrs:PX52LOC_05205"/>
<reference evidence="2" key="1">
    <citation type="submission" date="2019-08" db="EMBL/GenBank/DDBJ databases">
        <title>Limnoglobus roseus gen. nov., sp. nov., a novel freshwater planctomycete with a giant genome from the family Gemmataceae.</title>
        <authorList>
            <person name="Kulichevskaya I.S."/>
            <person name="Naumoff D.G."/>
            <person name="Miroshnikov K."/>
            <person name="Ivanova A."/>
            <person name="Philippov D.A."/>
            <person name="Hakobyan A."/>
            <person name="Rijpstra I.C."/>
            <person name="Sinninghe Damste J.S."/>
            <person name="Liesack W."/>
            <person name="Dedysh S.N."/>
        </authorList>
    </citation>
    <scope>NUCLEOTIDE SEQUENCE [LARGE SCALE GENOMIC DNA]</scope>
    <source>
        <strain evidence="2">PX52</strain>
    </source>
</reference>
<protein>
    <submittedName>
        <fullName evidence="1">Uncharacterized protein</fullName>
    </submittedName>
</protein>
<dbReference type="RefSeq" id="WP_149112719.1">
    <property type="nucleotide sequence ID" value="NZ_CP042425.1"/>
</dbReference>
<sequence length="120" mass="13953">MAVDCDRHIREIVRDEALTRGLGDEEARMLVEWVVDWAELLAEAARNDDDANELINRLRRRGRAIGRFVKLWCDFDISDRNGATQLAASERFAWPLPNNEVDPPDLMQHILTWENEHTVE</sequence>
<organism evidence="1 2">
    <name type="scientific">Limnoglobus roseus</name>
    <dbReference type="NCBI Taxonomy" id="2598579"/>
    <lineage>
        <taxon>Bacteria</taxon>
        <taxon>Pseudomonadati</taxon>
        <taxon>Planctomycetota</taxon>
        <taxon>Planctomycetia</taxon>
        <taxon>Gemmatales</taxon>
        <taxon>Gemmataceae</taxon>
        <taxon>Limnoglobus</taxon>
    </lineage>
</organism>
<gene>
    <name evidence="1" type="ORF">PX52LOC_05205</name>
</gene>
<proteinExistence type="predicted"/>